<evidence type="ECO:0000313" key="4">
    <source>
        <dbReference type="Proteomes" id="UP000006591"/>
    </source>
</evidence>
<feature type="chain" id="PRO_5002359968" evidence="2">
    <location>
        <begin position="21"/>
        <end position="123"/>
    </location>
</feature>
<dbReference type="HOGENOM" id="CLU_2018999_0_0_1"/>
<feature type="compositionally biased region" description="Low complexity" evidence="1">
    <location>
        <begin position="52"/>
        <end position="64"/>
    </location>
</feature>
<feature type="signal peptide" evidence="2">
    <location>
        <begin position="1"/>
        <end position="20"/>
    </location>
</feature>
<dbReference type="Gramene" id="ONIVA02G19160.1">
    <property type="protein sequence ID" value="ONIVA02G19160.1"/>
    <property type="gene ID" value="ONIVA02G19160"/>
</dbReference>
<name>A0A0E0G6Z9_ORYNI</name>
<reference evidence="3" key="2">
    <citation type="submission" date="2018-04" db="EMBL/GenBank/DDBJ databases">
        <title>OnivRS2 (Oryza nivara Reference Sequence Version 2).</title>
        <authorList>
            <person name="Zhang J."/>
            <person name="Kudrna D."/>
            <person name="Lee S."/>
            <person name="Talag J."/>
            <person name="Rajasekar S."/>
            <person name="Welchert J."/>
            <person name="Hsing Y.-I."/>
            <person name="Wing R.A."/>
        </authorList>
    </citation>
    <scope>NUCLEOTIDE SEQUENCE [LARGE SCALE GENOMIC DNA]</scope>
    <source>
        <strain evidence="3">SL10</strain>
    </source>
</reference>
<evidence type="ECO:0000313" key="3">
    <source>
        <dbReference type="EnsemblPlants" id="ONIVA02G19160.1"/>
    </source>
</evidence>
<dbReference type="EnsemblPlants" id="ONIVA02G19160.1">
    <property type="protein sequence ID" value="ONIVA02G19160.1"/>
    <property type="gene ID" value="ONIVA02G19160"/>
</dbReference>
<evidence type="ECO:0000256" key="1">
    <source>
        <dbReference type="SAM" id="MobiDB-lite"/>
    </source>
</evidence>
<dbReference type="OMA" id="QWRSATM"/>
<keyword evidence="2" id="KW-0732">Signal</keyword>
<feature type="region of interest" description="Disordered" evidence="1">
    <location>
        <begin position="35"/>
        <end position="64"/>
    </location>
</feature>
<accession>A0A0E0G6Z9</accession>
<evidence type="ECO:0000256" key="2">
    <source>
        <dbReference type="SAM" id="SignalP"/>
    </source>
</evidence>
<organism evidence="3">
    <name type="scientific">Oryza nivara</name>
    <name type="common">Indian wild rice</name>
    <name type="synonym">Oryza sativa f. spontanea</name>
    <dbReference type="NCBI Taxonomy" id="4536"/>
    <lineage>
        <taxon>Eukaryota</taxon>
        <taxon>Viridiplantae</taxon>
        <taxon>Streptophyta</taxon>
        <taxon>Embryophyta</taxon>
        <taxon>Tracheophyta</taxon>
        <taxon>Spermatophyta</taxon>
        <taxon>Magnoliopsida</taxon>
        <taxon>Liliopsida</taxon>
        <taxon>Poales</taxon>
        <taxon>Poaceae</taxon>
        <taxon>BOP clade</taxon>
        <taxon>Oryzoideae</taxon>
        <taxon>Oryzeae</taxon>
        <taxon>Oryzinae</taxon>
        <taxon>Oryza</taxon>
    </lineage>
</organism>
<proteinExistence type="predicted"/>
<protein>
    <submittedName>
        <fullName evidence="3">Uncharacterized protein</fullName>
    </submittedName>
</protein>
<sequence>MAQLGGALLGLALVMPLASATHACAAQPTVRGRRQWRSATMRGWRDSRRGAHASSSGGASSESGRWASNLGLAAGPSDGAVAVGALNGVREDDGYGTLFESSGVCLELLKKRGVMSWALGRES</sequence>
<dbReference type="AlphaFoldDB" id="A0A0E0G6Z9"/>
<reference evidence="3" key="1">
    <citation type="submission" date="2015-04" db="UniProtKB">
        <authorList>
            <consortium name="EnsemblPlants"/>
        </authorList>
    </citation>
    <scope>IDENTIFICATION</scope>
    <source>
        <strain evidence="3">SL10</strain>
    </source>
</reference>
<dbReference type="Proteomes" id="UP000006591">
    <property type="component" value="Chromosome 2"/>
</dbReference>
<keyword evidence="4" id="KW-1185">Reference proteome</keyword>